<dbReference type="EMBL" id="GIIL01005461">
    <property type="protein sequence ID" value="NOV49187.1"/>
    <property type="molecule type" value="Transcribed_RNA"/>
</dbReference>
<accession>A0A6M2DX26</accession>
<feature type="compositionally biased region" description="Basic and acidic residues" evidence="6">
    <location>
        <begin position="742"/>
        <end position="754"/>
    </location>
</feature>
<evidence type="ECO:0000313" key="7">
    <source>
        <dbReference type="EMBL" id="NOV49187.1"/>
    </source>
</evidence>
<protein>
    <submittedName>
        <fullName evidence="7">Putative trichohyalin-plectin-similarity domain protein</fullName>
    </submittedName>
</protein>
<comment type="similarity">
    <text evidence="2">Belongs to the MAP7 family.</text>
</comment>
<keyword evidence="3" id="KW-0963">Cytoplasm</keyword>
<proteinExistence type="inferred from homology"/>
<reference evidence="7" key="1">
    <citation type="submission" date="2020-03" db="EMBL/GenBank/DDBJ databases">
        <title>Transcriptomic Profiling of the Digestive Tract of the Rat Flea, Xenopsylla cheopis, Following Blood Feeding and Infection with Yersinia pestis.</title>
        <authorList>
            <person name="Bland D.M."/>
            <person name="Martens C.A."/>
            <person name="Virtaneva K."/>
            <person name="Kanakabandi K."/>
            <person name="Long D."/>
            <person name="Rosenke R."/>
            <person name="Saturday G.A."/>
            <person name="Hoyt F.H."/>
            <person name="Bruno D.P."/>
            <person name="Ribeiro J.M.C."/>
            <person name="Hinnebusch J."/>
        </authorList>
    </citation>
    <scope>NUCLEOTIDE SEQUENCE</scope>
</reference>
<feature type="compositionally biased region" description="Basic and acidic residues" evidence="6">
    <location>
        <begin position="584"/>
        <end position="638"/>
    </location>
</feature>
<sequence length="936" mass="104168">MHWFAYLGPEPAADQAVQSDANPQEATALNDGHLSDGENEDVRRSTNFDAENNDPGGASAAGSRDRPATDERLRHVRDRQQEERQRRLEELRAQALAAQKFREQKEEERRKRIEEMRLRDNDRRSQVEERKKAIWEAERDRREAILRKNQEREARMETKRKNDRSNIVFAFGSSTPRMLEPADTGGSFWGHRRATSTTNVTFTAAPLTRRSSERELDGSKKRATSAGGLDRQPGEDEQTDGVSMPVSYQRTVVRRRTDLVPTIPSPRDTSSHLHGSRGSLSQHHGRSSGAGLRSGELTPSLSGSSSRPGSALSTQNASSLTGTVVRRPASAPRRPRPASIAGTGVTAENVTKHGMNGEKPKTAGDKDGASKPPLPKVHAAPRKSVPSKPETPKRTTTEKLSRPNSVKASPKLTPKATPLQSPGDGANKPDIANISKQVEVTNTTVVKTEIVNGKTDVSVQEEQTVITTGDVPAQGTNTEQQEPIATVSVPADGKTAIEPPKEDAAKVVGESIKITQEFINAESVKEEDVPQVTTVSEENDKAVPVHQPKAEPSKNEEAKAIDGALTENGDGVDMTASMIAKTRITTEEEAKAALAERRRLAREEAERQAELERRRQREAEEAELKRQREEEEKQRRLEEETLRLAEEQRKAEEQRLLQAIEETRQREQEEARRREEEIRQKAEREEQERKAREEAEKQREEMAKRLEQEEKEREARRKRVEAIMLRTRSKANNSATSTPNKAENDDKSPSEDNSKPNTEQSDSDQQTLTSSMQESFDKSVTEKENALFNSSIKLNNTPAPPANNGFQVNSDLVNKNNNQLNGDNLFKNDNENEKQSQNGHRNGPDLIDNTVEQNNTTNTLLDLSEFDNLANNTSTNVTNLKNAMQIQHSELITDMMTGVDGIIDLVDATNSNGQATIPPPIICFTDNSDNRDLSLL</sequence>
<feature type="region of interest" description="Disordered" evidence="6">
    <location>
        <begin position="662"/>
        <end position="850"/>
    </location>
</feature>
<evidence type="ECO:0000256" key="1">
    <source>
        <dbReference type="ARBA" id="ARBA00004245"/>
    </source>
</evidence>
<dbReference type="PANTHER" id="PTHR15073:SF18">
    <property type="entry name" value="ENSCONSIN, ISOFORM F"/>
    <property type="match status" value="1"/>
</dbReference>
<evidence type="ECO:0000256" key="6">
    <source>
        <dbReference type="SAM" id="MobiDB-lite"/>
    </source>
</evidence>
<feature type="compositionally biased region" description="Polar residues" evidence="6">
    <location>
        <begin position="730"/>
        <end position="741"/>
    </location>
</feature>
<feature type="compositionally biased region" description="Basic and acidic residues" evidence="6">
    <location>
        <begin position="33"/>
        <end position="46"/>
    </location>
</feature>
<feature type="compositionally biased region" description="Basic and acidic residues" evidence="6">
    <location>
        <begin position="390"/>
        <end position="401"/>
    </location>
</feature>
<evidence type="ECO:0000256" key="3">
    <source>
        <dbReference type="ARBA" id="ARBA00022490"/>
    </source>
</evidence>
<evidence type="ECO:0000256" key="4">
    <source>
        <dbReference type="ARBA" id="ARBA00023054"/>
    </source>
</evidence>
<feature type="compositionally biased region" description="Basic and acidic residues" evidence="6">
    <location>
        <begin position="538"/>
        <end position="557"/>
    </location>
</feature>
<dbReference type="InterPro" id="IPR008604">
    <property type="entry name" value="MAP7_fam"/>
</dbReference>
<dbReference type="InterPro" id="IPR051483">
    <property type="entry name" value="MAP7_domain-containing"/>
</dbReference>
<feature type="compositionally biased region" description="Basic and acidic residues" evidence="6">
    <location>
        <begin position="63"/>
        <end position="87"/>
    </location>
</feature>
<organism evidence="7">
    <name type="scientific">Xenopsylla cheopis</name>
    <name type="common">Oriental rat flea</name>
    <name type="synonym">Pulex cheopis</name>
    <dbReference type="NCBI Taxonomy" id="163159"/>
    <lineage>
        <taxon>Eukaryota</taxon>
        <taxon>Metazoa</taxon>
        <taxon>Ecdysozoa</taxon>
        <taxon>Arthropoda</taxon>
        <taxon>Hexapoda</taxon>
        <taxon>Insecta</taxon>
        <taxon>Pterygota</taxon>
        <taxon>Neoptera</taxon>
        <taxon>Endopterygota</taxon>
        <taxon>Siphonaptera</taxon>
        <taxon>Pulicidae</taxon>
        <taxon>Xenopsyllinae</taxon>
        <taxon>Xenopsylla</taxon>
    </lineage>
</organism>
<dbReference type="GO" id="GO:0015630">
    <property type="term" value="C:microtubule cytoskeleton"/>
    <property type="evidence" value="ECO:0007669"/>
    <property type="project" value="InterPro"/>
</dbReference>
<feature type="compositionally biased region" description="Low complexity" evidence="6">
    <location>
        <begin position="763"/>
        <end position="773"/>
    </location>
</feature>
<evidence type="ECO:0000256" key="5">
    <source>
        <dbReference type="ARBA" id="ARBA00023212"/>
    </source>
</evidence>
<feature type="compositionally biased region" description="Polar residues" evidence="6">
    <location>
        <begin position="16"/>
        <end position="27"/>
    </location>
</feature>
<feature type="compositionally biased region" description="Polar residues" evidence="6">
    <location>
        <begin position="787"/>
        <end position="797"/>
    </location>
</feature>
<keyword evidence="4" id="KW-0175">Coiled coil</keyword>
<feature type="region of interest" description="Disordered" evidence="6">
    <location>
        <begin position="1"/>
        <end position="87"/>
    </location>
</feature>
<feature type="compositionally biased region" description="Basic and acidic residues" evidence="6">
    <location>
        <begin position="662"/>
        <end position="715"/>
    </location>
</feature>
<dbReference type="GO" id="GO:0000226">
    <property type="term" value="P:microtubule cytoskeleton organization"/>
    <property type="evidence" value="ECO:0007669"/>
    <property type="project" value="InterPro"/>
</dbReference>
<feature type="compositionally biased region" description="Basic and acidic residues" evidence="6">
    <location>
        <begin position="210"/>
        <end position="220"/>
    </location>
</feature>
<feature type="region of interest" description="Disordered" evidence="6">
    <location>
        <begin position="532"/>
        <end position="557"/>
    </location>
</feature>
<feature type="compositionally biased region" description="Low complexity" evidence="6">
    <location>
        <begin position="272"/>
        <end position="282"/>
    </location>
</feature>
<feature type="compositionally biased region" description="Basic and acidic residues" evidence="6">
    <location>
        <begin position="355"/>
        <end position="369"/>
    </location>
</feature>
<feature type="compositionally biased region" description="Basic and acidic residues" evidence="6">
    <location>
        <begin position="775"/>
        <end position="785"/>
    </location>
</feature>
<comment type="subcellular location">
    <subcellularLocation>
        <location evidence="1">Cytoplasm</location>
        <location evidence="1">Cytoskeleton</location>
    </subcellularLocation>
</comment>
<evidence type="ECO:0000256" key="2">
    <source>
        <dbReference type="ARBA" id="ARBA00007525"/>
    </source>
</evidence>
<name>A0A6M2DX26_XENCH</name>
<feature type="compositionally biased region" description="Low complexity" evidence="6">
    <location>
        <begin position="807"/>
        <end position="825"/>
    </location>
</feature>
<feature type="compositionally biased region" description="Low complexity" evidence="6">
    <location>
        <begin position="294"/>
        <end position="313"/>
    </location>
</feature>
<feature type="region of interest" description="Disordered" evidence="6">
    <location>
        <begin position="580"/>
        <end position="638"/>
    </location>
</feature>
<dbReference type="Pfam" id="PF05672">
    <property type="entry name" value="MAP7"/>
    <property type="match status" value="1"/>
</dbReference>
<feature type="region of interest" description="Disordered" evidence="6">
    <location>
        <begin position="200"/>
        <end position="434"/>
    </location>
</feature>
<dbReference type="PANTHER" id="PTHR15073">
    <property type="entry name" value="MICROTUBULE-ASSOCIATED PROTEIN"/>
    <property type="match status" value="1"/>
</dbReference>
<keyword evidence="5" id="KW-0206">Cytoskeleton</keyword>
<dbReference type="AlphaFoldDB" id="A0A6M2DX26"/>